<accession>X0SPU2</accession>
<dbReference type="EMBL" id="BARS01006089">
    <property type="protein sequence ID" value="GAF83079.1"/>
    <property type="molecule type" value="Genomic_DNA"/>
</dbReference>
<gene>
    <name evidence="1" type="ORF">S01H1_11909</name>
</gene>
<comment type="caution">
    <text evidence="1">The sequence shown here is derived from an EMBL/GenBank/DDBJ whole genome shotgun (WGS) entry which is preliminary data.</text>
</comment>
<reference evidence="1" key="1">
    <citation type="journal article" date="2014" name="Front. Microbiol.">
        <title>High frequency of phylogenetically diverse reductive dehalogenase-homologous genes in deep subseafloor sedimentary metagenomes.</title>
        <authorList>
            <person name="Kawai M."/>
            <person name="Futagami T."/>
            <person name="Toyoda A."/>
            <person name="Takaki Y."/>
            <person name="Nishi S."/>
            <person name="Hori S."/>
            <person name="Arai W."/>
            <person name="Tsubouchi T."/>
            <person name="Morono Y."/>
            <person name="Uchiyama I."/>
            <person name="Ito T."/>
            <person name="Fujiyama A."/>
            <person name="Inagaki F."/>
            <person name="Takami H."/>
        </authorList>
    </citation>
    <scope>NUCLEOTIDE SEQUENCE</scope>
    <source>
        <strain evidence="1">Expedition CK06-06</strain>
    </source>
</reference>
<organism evidence="1">
    <name type="scientific">marine sediment metagenome</name>
    <dbReference type="NCBI Taxonomy" id="412755"/>
    <lineage>
        <taxon>unclassified sequences</taxon>
        <taxon>metagenomes</taxon>
        <taxon>ecological metagenomes</taxon>
    </lineage>
</organism>
<sequence>TRKEALNWVKRGLDAQGVEMKLDITNKNTNEIMEIIRKFPTGHVKAGIEDGKARAYWISDDAANAAPLPASGVPPVRHRNPIQKMQDSLFEAFS</sequence>
<dbReference type="AlphaFoldDB" id="X0SPU2"/>
<proteinExistence type="predicted"/>
<protein>
    <submittedName>
        <fullName evidence="1">Uncharacterized protein</fullName>
    </submittedName>
</protein>
<evidence type="ECO:0000313" key="1">
    <source>
        <dbReference type="EMBL" id="GAF83079.1"/>
    </source>
</evidence>
<name>X0SPU2_9ZZZZ</name>
<feature type="non-terminal residue" evidence="1">
    <location>
        <position position="1"/>
    </location>
</feature>